<dbReference type="NCBIfam" id="TIGR01993">
    <property type="entry name" value="Pyr-5-nucltdase"/>
    <property type="match status" value="1"/>
</dbReference>
<reference evidence="1 2" key="1">
    <citation type="submission" date="2020-08" db="EMBL/GenBank/DDBJ databases">
        <title>Genomic Encyclopedia of Type Strains, Phase IV (KMG-IV): sequencing the most valuable type-strain genomes for metagenomic binning, comparative biology and taxonomic classification.</title>
        <authorList>
            <person name="Goeker M."/>
        </authorList>
    </citation>
    <scope>NUCLEOTIDE SEQUENCE [LARGE SCALE GENOMIC DNA]</scope>
    <source>
        <strain evidence="1 2">DSM 27165</strain>
    </source>
</reference>
<dbReference type="InterPro" id="IPR036412">
    <property type="entry name" value="HAD-like_sf"/>
</dbReference>
<keyword evidence="1" id="KW-0378">Hydrolase</keyword>
<keyword evidence="2" id="KW-1185">Reference proteome</keyword>
<name>A0A840MP93_9PROT</name>
<proteinExistence type="predicted"/>
<dbReference type="NCBIfam" id="TIGR01509">
    <property type="entry name" value="HAD-SF-IA-v3"/>
    <property type="match status" value="1"/>
</dbReference>
<dbReference type="Gene3D" id="1.10.150.450">
    <property type="match status" value="1"/>
</dbReference>
<dbReference type="Gene3D" id="3.40.50.1000">
    <property type="entry name" value="HAD superfamily/HAD-like"/>
    <property type="match status" value="1"/>
</dbReference>
<sequence length="216" mass="24763">MSVSPVWIFDLDNTLHHADAQVFPAINQAMTHYMMQTLALDEAEANHLRQHYWHRYGATLHGLIRHHQISPDHFLLHTHRFDSLPDMLHWDPALKTVLAALPGRKLLFTNGPFAYAQAVLAELGIARFFCDVIATEHVGYRAKPDPAAFRAALQRHRLPARRCIMVEDSLPNLRTAKRLGMHTVWLSPQARRPAVVDWRIDSLIDLLRLPVVSRCK</sequence>
<dbReference type="EMBL" id="JACHHY010000029">
    <property type="protein sequence ID" value="MBB5020260.1"/>
    <property type="molecule type" value="Genomic_DNA"/>
</dbReference>
<accession>A0A840MP93</accession>
<dbReference type="SFLD" id="SFLDS00003">
    <property type="entry name" value="Haloacid_Dehalogenase"/>
    <property type="match status" value="1"/>
</dbReference>
<evidence type="ECO:0000313" key="2">
    <source>
        <dbReference type="Proteomes" id="UP000575898"/>
    </source>
</evidence>
<dbReference type="PANTHER" id="PTHR12725:SF117">
    <property type="entry name" value="HALOACID DEHALOGENASE-LIKE HYDROLASE"/>
    <property type="match status" value="1"/>
</dbReference>
<dbReference type="AlphaFoldDB" id="A0A840MP93"/>
<organism evidence="1 2">
    <name type="scientific">Chitinivorax tropicus</name>
    <dbReference type="NCBI Taxonomy" id="714531"/>
    <lineage>
        <taxon>Bacteria</taxon>
        <taxon>Pseudomonadati</taxon>
        <taxon>Pseudomonadota</taxon>
        <taxon>Betaproteobacteria</taxon>
        <taxon>Chitinivorax</taxon>
    </lineage>
</organism>
<dbReference type="InterPro" id="IPR006439">
    <property type="entry name" value="HAD-SF_hydro_IA"/>
</dbReference>
<dbReference type="SFLD" id="SFLDG01129">
    <property type="entry name" value="C1.5:_HAD__Beta-PGM__Phosphata"/>
    <property type="match status" value="1"/>
</dbReference>
<dbReference type="SFLD" id="SFLDG01132">
    <property type="entry name" value="C1.5.3:_5'-Nucleotidase_Like"/>
    <property type="match status" value="1"/>
</dbReference>
<comment type="caution">
    <text evidence="1">The sequence shown here is derived from an EMBL/GenBank/DDBJ whole genome shotgun (WGS) entry which is preliminary data.</text>
</comment>
<dbReference type="PANTHER" id="PTHR12725">
    <property type="entry name" value="HALOACID DEHALOGENASE-LIKE HYDROLASE"/>
    <property type="match status" value="1"/>
</dbReference>
<protein>
    <submittedName>
        <fullName evidence="1">Putative hydrolase of the HAD superfamily</fullName>
    </submittedName>
</protein>
<dbReference type="InterPro" id="IPR023214">
    <property type="entry name" value="HAD_sf"/>
</dbReference>
<dbReference type="Proteomes" id="UP000575898">
    <property type="component" value="Unassembled WGS sequence"/>
</dbReference>
<dbReference type="SUPFAM" id="SSF56784">
    <property type="entry name" value="HAD-like"/>
    <property type="match status" value="1"/>
</dbReference>
<evidence type="ECO:0000313" key="1">
    <source>
        <dbReference type="EMBL" id="MBB5020260.1"/>
    </source>
</evidence>
<dbReference type="Pfam" id="PF00702">
    <property type="entry name" value="Hydrolase"/>
    <property type="match status" value="1"/>
</dbReference>
<dbReference type="InterPro" id="IPR010237">
    <property type="entry name" value="Pyr-5-nucltdase"/>
</dbReference>
<gene>
    <name evidence="1" type="ORF">HNQ59_003578</name>
</gene>
<dbReference type="GO" id="GO:0016787">
    <property type="term" value="F:hydrolase activity"/>
    <property type="evidence" value="ECO:0007669"/>
    <property type="project" value="UniProtKB-KW"/>
</dbReference>
<dbReference type="RefSeq" id="WP_184041665.1">
    <property type="nucleotide sequence ID" value="NZ_JACHHY010000029.1"/>
</dbReference>